<feature type="compositionally biased region" description="Polar residues" evidence="6">
    <location>
        <begin position="324"/>
        <end position="355"/>
    </location>
</feature>
<name>A0A6J1W2J8_9SAUR</name>
<evidence type="ECO:0000313" key="9">
    <source>
        <dbReference type="Proteomes" id="UP000504612"/>
    </source>
</evidence>
<dbReference type="AlphaFoldDB" id="A0A6J1W2J8"/>
<dbReference type="Gene3D" id="1.10.533.10">
    <property type="entry name" value="Death Domain, Fas"/>
    <property type="match status" value="1"/>
</dbReference>
<keyword evidence="9" id="KW-1185">Reference proteome</keyword>
<keyword evidence="7" id="KW-0812">Transmembrane</keyword>
<dbReference type="CTD" id="57506"/>
<gene>
    <name evidence="10" type="primary">MAVS</name>
</gene>
<feature type="compositionally biased region" description="Low complexity" evidence="6">
    <location>
        <begin position="140"/>
        <end position="157"/>
    </location>
</feature>
<feature type="compositionally biased region" description="Polar residues" evidence="6">
    <location>
        <begin position="167"/>
        <end position="186"/>
    </location>
</feature>
<dbReference type="InterPro" id="IPR011029">
    <property type="entry name" value="DEATH-like_dom_sf"/>
</dbReference>
<keyword evidence="2" id="KW-0597">Phosphoprotein</keyword>
<keyword evidence="5" id="KW-0391">Immunity</keyword>
<evidence type="ECO:0000256" key="6">
    <source>
        <dbReference type="SAM" id="MobiDB-lite"/>
    </source>
</evidence>
<evidence type="ECO:0000256" key="2">
    <source>
        <dbReference type="ARBA" id="ARBA00022553"/>
    </source>
</evidence>
<feature type="region of interest" description="Disordered" evidence="6">
    <location>
        <begin position="393"/>
        <end position="445"/>
    </location>
</feature>
<protein>
    <submittedName>
        <fullName evidence="10">Mitochondrial antiviral-signaling protein</fullName>
    </submittedName>
</protein>
<dbReference type="Pfam" id="PF16739">
    <property type="entry name" value="CARD_2"/>
    <property type="match status" value="1"/>
</dbReference>
<feature type="region of interest" description="Disordered" evidence="6">
    <location>
        <begin position="366"/>
        <end position="385"/>
    </location>
</feature>
<evidence type="ECO:0000313" key="10">
    <source>
        <dbReference type="RefSeq" id="XP_026546624.1"/>
    </source>
</evidence>
<dbReference type="RefSeq" id="XP_026546624.1">
    <property type="nucleotide sequence ID" value="XM_026690839.1"/>
</dbReference>
<keyword evidence="1" id="KW-1017">Isopeptide bond</keyword>
<organism evidence="9 10">
    <name type="scientific">Notechis scutatus</name>
    <name type="common">mainland tiger snake</name>
    <dbReference type="NCBI Taxonomy" id="8663"/>
    <lineage>
        <taxon>Eukaryota</taxon>
        <taxon>Metazoa</taxon>
        <taxon>Chordata</taxon>
        <taxon>Craniata</taxon>
        <taxon>Vertebrata</taxon>
        <taxon>Euteleostomi</taxon>
        <taxon>Lepidosauria</taxon>
        <taxon>Squamata</taxon>
        <taxon>Bifurcata</taxon>
        <taxon>Unidentata</taxon>
        <taxon>Episquamata</taxon>
        <taxon>Toxicofera</taxon>
        <taxon>Serpentes</taxon>
        <taxon>Colubroidea</taxon>
        <taxon>Elapidae</taxon>
        <taxon>Hydrophiinae</taxon>
        <taxon>Notechis</taxon>
    </lineage>
</organism>
<evidence type="ECO:0000256" key="3">
    <source>
        <dbReference type="ARBA" id="ARBA00022588"/>
    </source>
</evidence>
<evidence type="ECO:0000256" key="7">
    <source>
        <dbReference type="SAM" id="Phobius"/>
    </source>
</evidence>
<feature type="domain" description="Caspase recruitment" evidence="8">
    <location>
        <begin position="10"/>
        <end position="94"/>
    </location>
</feature>
<keyword evidence="7" id="KW-1133">Transmembrane helix</keyword>
<dbReference type="GO" id="GO:0045087">
    <property type="term" value="P:innate immune response"/>
    <property type="evidence" value="ECO:0007669"/>
    <property type="project" value="UniProtKB-KW"/>
</dbReference>
<feature type="region of interest" description="Disordered" evidence="6">
    <location>
        <begin position="101"/>
        <end position="355"/>
    </location>
</feature>
<accession>A0A6J1W2J8</accession>
<dbReference type="InterPro" id="IPR031964">
    <property type="entry name" value="CARD_dom"/>
</dbReference>
<proteinExistence type="predicted"/>
<keyword evidence="7" id="KW-0472">Membrane</keyword>
<feature type="compositionally biased region" description="Basic and acidic residues" evidence="6">
    <location>
        <begin position="222"/>
        <end position="233"/>
    </location>
</feature>
<reference evidence="10" key="1">
    <citation type="submission" date="2025-08" db="UniProtKB">
        <authorList>
            <consortium name="RefSeq"/>
        </authorList>
    </citation>
    <scope>IDENTIFICATION</scope>
</reference>
<feature type="compositionally biased region" description="Basic and acidic residues" evidence="6">
    <location>
        <begin position="241"/>
        <end position="255"/>
    </location>
</feature>
<evidence type="ECO:0000256" key="1">
    <source>
        <dbReference type="ARBA" id="ARBA00022499"/>
    </source>
</evidence>
<dbReference type="KEGG" id="nss:113428278"/>
<keyword evidence="4" id="KW-0832">Ubl conjugation</keyword>
<keyword evidence="3" id="KW-0399">Innate immunity</keyword>
<evidence type="ECO:0000256" key="5">
    <source>
        <dbReference type="ARBA" id="ARBA00022859"/>
    </source>
</evidence>
<dbReference type="Proteomes" id="UP000504612">
    <property type="component" value="Unplaced"/>
</dbReference>
<sequence>MSDRGKGLAEEEVKRYIYRNLAMFHRVQVNQMIHLQCLTETDRQKIKANCANEGNNETTFLFFQHLCCREGWVMYFIKALREQQMGDLADKLERIYRSRLLPPRTPPAASAPPAASRPSAPPLQPDVSELSRPENFVEEALPWSPSRSAASSANLPPQDMGDYRTPVQENSHPVASRGSPENQTQLFRDPPANGAQSPLKPLLPVPDPERLLPSDLDGSSSVERKLPKPRRDVSAAGGDAPSRDFKLPVEEKMEETTGTGDLAGGSQWGMEPRSSAVGDRKRDGRIFHSNCSENDLPSKPGILSSDLAAEPSKLSSGDAGETPSMYSGSSERLRMSTSDSDPILMSENSSAGHSIPSITRASVAVGATLPPEVGTDEEDTSFRSHHLLMEKNPSMDLMEVPKDGAFLRRSPRAFPDSTSDGQPLNEAKDPQAGPPLPKKKVEPDEAAASSDFRMVVVALALAVLASAAFVLYKKK</sequence>
<evidence type="ECO:0000256" key="4">
    <source>
        <dbReference type="ARBA" id="ARBA00022843"/>
    </source>
</evidence>
<feature type="transmembrane region" description="Helical" evidence="7">
    <location>
        <begin position="452"/>
        <end position="472"/>
    </location>
</feature>
<dbReference type="GeneID" id="113428278"/>
<dbReference type="GO" id="GO:0005737">
    <property type="term" value="C:cytoplasm"/>
    <property type="evidence" value="ECO:0007669"/>
    <property type="project" value="UniProtKB-ARBA"/>
</dbReference>
<evidence type="ECO:0000259" key="8">
    <source>
        <dbReference type="Pfam" id="PF16739"/>
    </source>
</evidence>